<evidence type="ECO:0000259" key="1">
    <source>
        <dbReference type="Pfam" id="PF01636"/>
    </source>
</evidence>
<evidence type="ECO:0000313" key="2">
    <source>
        <dbReference type="EMBL" id="KAB1443312.1"/>
    </source>
</evidence>
<organism evidence="2 3">
    <name type="scientific">Pseudodesulfovibrio senegalensis</name>
    <dbReference type="NCBI Taxonomy" id="1721087"/>
    <lineage>
        <taxon>Bacteria</taxon>
        <taxon>Pseudomonadati</taxon>
        <taxon>Thermodesulfobacteriota</taxon>
        <taxon>Desulfovibrionia</taxon>
        <taxon>Desulfovibrionales</taxon>
        <taxon>Desulfovibrionaceae</taxon>
    </lineage>
</organism>
<dbReference type="InterPro" id="IPR011009">
    <property type="entry name" value="Kinase-like_dom_sf"/>
</dbReference>
<gene>
    <name evidence="2" type="ORF">F8A88_03360</name>
</gene>
<protein>
    <submittedName>
        <fullName evidence="2">Phosphotransferase</fullName>
    </submittedName>
</protein>
<keyword evidence="2" id="KW-0808">Transferase</keyword>
<dbReference type="AlphaFoldDB" id="A0A6N6N555"/>
<dbReference type="Gene3D" id="3.90.1200.10">
    <property type="match status" value="1"/>
</dbReference>
<keyword evidence="3" id="KW-1185">Reference proteome</keyword>
<accession>A0A6N6N555</accession>
<dbReference type="GO" id="GO:0016740">
    <property type="term" value="F:transferase activity"/>
    <property type="evidence" value="ECO:0007669"/>
    <property type="project" value="UniProtKB-KW"/>
</dbReference>
<comment type="caution">
    <text evidence="2">The sequence shown here is derived from an EMBL/GenBank/DDBJ whole genome shotgun (WGS) entry which is preliminary data.</text>
</comment>
<proteinExistence type="predicted"/>
<reference evidence="2 3" key="1">
    <citation type="journal article" date="2017" name="Int. J. Syst. Evol. Microbiol.">
        <title>Desulfovibrio senegalensis sp. nov., a mesophilic sulfate reducer isolated from marine sediment.</title>
        <authorList>
            <person name="Thioye A."/>
            <person name="Gam Z.B.A."/>
            <person name="Mbengue M."/>
            <person name="Cayol J.L."/>
            <person name="Joseph-Bartoli M."/>
            <person name="Toure-Kane C."/>
            <person name="Labat M."/>
        </authorList>
    </citation>
    <scope>NUCLEOTIDE SEQUENCE [LARGE SCALE GENOMIC DNA]</scope>
    <source>
        <strain evidence="2 3">DSM 101509</strain>
    </source>
</reference>
<dbReference type="OrthoDB" id="9797603at2"/>
<dbReference type="EMBL" id="WAIE01000001">
    <property type="protein sequence ID" value="KAB1443312.1"/>
    <property type="molecule type" value="Genomic_DNA"/>
</dbReference>
<dbReference type="Proteomes" id="UP000438699">
    <property type="component" value="Unassembled WGS sequence"/>
</dbReference>
<feature type="domain" description="Aminoglycoside phosphotransferase" evidence="1">
    <location>
        <begin position="37"/>
        <end position="242"/>
    </location>
</feature>
<sequence length="315" mass="35571">MDISNILKQWGIDSLSIRSDIFVPGSSERCVQRHVLEDEDGAVWVLERLFPKQHERRERIGQALERLRGAGLPVLYYRRSAQGGFVAQLDGYHWQLAPHVPGDRLPQPDFVDDAERGRSLGDFLVRLHRAGAAVHELDETPDFDLPGYVDELLETVRTRQPGLHGALVSVRPALTPLFEVWGDLPRCLCHGDFHPLNVIWRGMDVAAVIDWEFAGPRPVLYDAANCLGCVGIEDPGALNAGLAPAMLESMGQGGMLDGDAMRFFPHMLLGMRFAWMSEWLRRNDREMQNLESDYMNLLARNLDGLSRIWSRFGNF</sequence>
<name>A0A6N6N555_9BACT</name>
<evidence type="ECO:0000313" key="3">
    <source>
        <dbReference type="Proteomes" id="UP000438699"/>
    </source>
</evidence>
<dbReference type="RefSeq" id="WP_151149648.1">
    <property type="nucleotide sequence ID" value="NZ_WAIE01000001.1"/>
</dbReference>
<dbReference type="InterPro" id="IPR002575">
    <property type="entry name" value="Aminoglycoside_PTrfase"/>
</dbReference>
<dbReference type="Pfam" id="PF01636">
    <property type="entry name" value="APH"/>
    <property type="match status" value="1"/>
</dbReference>
<dbReference type="SUPFAM" id="SSF56112">
    <property type="entry name" value="Protein kinase-like (PK-like)"/>
    <property type="match status" value="1"/>
</dbReference>